<keyword evidence="4 5" id="KW-0472">Membrane</keyword>
<dbReference type="PANTHER" id="PTHR23112:SF37">
    <property type="entry name" value="G PROTEIN-COUPLED RECEPTOR GPR1"/>
    <property type="match status" value="1"/>
</dbReference>
<evidence type="ECO:0000256" key="1">
    <source>
        <dbReference type="ARBA" id="ARBA00004141"/>
    </source>
</evidence>
<dbReference type="AlphaFoldDB" id="A0AAN6WGX3"/>
<dbReference type="InterPro" id="IPR000276">
    <property type="entry name" value="GPCR_Rhodpsn"/>
</dbReference>
<feature type="transmembrane region" description="Helical" evidence="5">
    <location>
        <begin position="195"/>
        <end position="217"/>
    </location>
</feature>
<dbReference type="SUPFAM" id="SSF81321">
    <property type="entry name" value="Family A G protein-coupled receptor-like"/>
    <property type="match status" value="1"/>
</dbReference>
<evidence type="ECO:0000256" key="4">
    <source>
        <dbReference type="ARBA" id="ARBA00023136"/>
    </source>
</evidence>
<name>A0AAN6WGX3_9PEZI</name>
<evidence type="ECO:0000256" key="2">
    <source>
        <dbReference type="ARBA" id="ARBA00022692"/>
    </source>
</evidence>
<feature type="transmembrane region" description="Helical" evidence="5">
    <location>
        <begin position="295"/>
        <end position="318"/>
    </location>
</feature>
<protein>
    <recommendedName>
        <fullName evidence="8">G-protein coupled receptors family 1 profile domain-containing protein</fullName>
    </recommendedName>
</protein>
<feature type="transmembrane region" description="Helical" evidence="5">
    <location>
        <begin position="247"/>
        <end position="270"/>
    </location>
</feature>
<organism evidence="6 7">
    <name type="scientific">Triangularia setosa</name>
    <dbReference type="NCBI Taxonomy" id="2587417"/>
    <lineage>
        <taxon>Eukaryota</taxon>
        <taxon>Fungi</taxon>
        <taxon>Dikarya</taxon>
        <taxon>Ascomycota</taxon>
        <taxon>Pezizomycotina</taxon>
        <taxon>Sordariomycetes</taxon>
        <taxon>Sordariomycetidae</taxon>
        <taxon>Sordariales</taxon>
        <taxon>Podosporaceae</taxon>
        <taxon>Triangularia</taxon>
    </lineage>
</organism>
<sequence>MGVLLEDEADTLSPLPIAIRNGLSVVATVGFVSFGFVSALLTYLSWRFLKWYIKQPTQDALAPSAPGHQVVDEDNLHEMLGMSPRNFAVVVGRQSCDRTSEQSRAGFWSRIKANPPNQFLVLIYNLLLADIMQAMGYFMSAQWLSLDGIFAGHPVCWAQGWFFLTGNLASSLFITTIAVHNYLGVVKRFRPPYHIFYLVIIGLWSFVYGIALLGIIISRGSTHFYSRAGEWCWINYEYQPLRLYLHYLWIFFCLAATTLVYLAIVIHLFIHGKHNPSSCRYTTPAIKTATEDRELLGISNFLLFPLIYIICTVPLASARIASMVGSEPPLAFYSVAGSLMASAGWLDVVMYSLTRKPIVFSGKKPPMQDTGLETFGFMASSLRTPPGRIFGNVVFIEGGDGQTCRRPGIERLWGWMSGLWSSLERRRAQRLESVVSNIEIPSRPRTEREEAVLSSARASLGLTASDSPLAGPGTMRSLIKREMTAVVELSSEKGEYGGTKV</sequence>
<evidence type="ECO:0008006" key="8">
    <source>
        <dbReference type="Google" id="ProtNLM"/>
    </source>
</evidence>
<dbReference type="EMBL" id="MU866086">
    <property type="protein sequence ID" value="KAK4181544.1"/>
    <property type="molecule type" value="Genomic_DNA"/>
</dbReference>
<dbReference type="GO" id="GO:0004930">
    <property type="term" value="F:G protein-coupled receptor activity"/>
    <property type="evidence" value="ECO:0007669"/>
    <property type="project" value="InterPro"/>
</dbReference>
<feature type="transmembrane region" description="Helical" evidence="5">
    <location>
        <begin position="160"/>
        <end position="183"/>
    </location>
</feature>
<dbReference type="Gene3D" id="1.20.1070.10">
    <property type="entry name" value="Rhodopsin 7-helix transmembrane proteins"/>
    <property type="match status" value="1"/>
</dbReference>
<reference evidence="6" key="1">
    <citation type="journal article" date="2023" name="Mol. Phylogenet. Evol.">
        <title>Genome-scale phylogeny and comparative genomics of the fungal order Sordariales.</title>
        <authorList>
            <person name="Hensen N."/>
            <person name="Bonometti L."/>
            <person name="Westerberg I."/>
            <person name="Brannstrom I.O."/>
            <person name="Guillou S."/>
            <person name="Cros-Aarteil S."/>
            <person name="Calhoun S."/>
            <person name="Haridas S."/>
            <person name="Kuo A."/>
            <person name="Mondo S."/>
            <person name="Pangilinan J."/>
            <person name="Riley R."/>
            <person name="LaButti K."/>
            <person name="Andreopoulos B."/>
            <person name="Lipzen A."/>
            <person name="Chen C."/>
            <person name="Yan M."/>
            <person name="Daum C."/>
            <person name="Ng V."/>
            <person name="Clum A."/>
            <person name="Steindorff A."/>
            <person name="Ohm R.A."/>
            <person name="Martin F."/>
            <person name="Silar P."/>
            <person name="Natvig D.O."/>
            <person name="Lalanne C."/>
            <person name="Gautier V."/>
            <person name="Ament-Velasquez S.L."/>
            <person name="Kruys A."/>
            <person name="Hutchinson M.I."/>
            <person name="Powell A.J."/>
            <person name="Barry K."/>
            <person name="Miller A.N."/>
            <person name="Grigoriev I.V."/>
            <person name="Debuchy R."/>
            <person name="Gladieux P."/>
            <person name="Hiltunen Thoren M."/>
            <person name="Johannesson H."/>
        </authorList>
    </citation>
    <scope>NUCLEOTIDE SEQUENCE</scope>
    <source>
        <strain evidence="6">CBS 892.96</strain>
    </source>
</reference>
<feature type="transmembrane region" description="Helical" evidence="5">
    <location>
        <begin position="330"/>
        <end position="354"/>
    </location>
</feature>
<proteinExistence type="predicted"/>
<evidence type="ECO:0000313" key="7">
    <source>
        <dbReference type="Proteomes" id="UP001302321"/>
    </source>
</evidence>
<accession>A0AAN6WGX3</accession>
<feature type="transmembrane region" description="Helical" evidence="5">
    <location>
        <begin position="119"/>
        <end position="140"/>
    </location>
</feature>
<gene>
    <name evidence="6" type="ORF">QBC36DRAFT_227364</name>
</gene>
<reference evidence="6" key="2">
    <citation type="submission" date="2023-05" db="EMBL/GenBank/DDBJ databases">
        <authorList>
            <consortium name="Lawrence Berkeley National Laboratory"/>
            <person name="Steindorff A."/>
            <person name="Hensen N."/>
            <person name="Bonometti L."/>
            <person name="Westerberg I."/>
            <person name="Brannstrom I.O."/>
            <person name="Guillou S."/>
            <person name="Cros-Aarteil S."/>
            <person name="Calhoun S."/>
            <person name="Haridas S."/>
            <person name="Kuo A."/>
            <person name="Mondo S."/>
            <person name="Pangilinan J."/>
            <person name="Riley R."/>
            <person name="Labutti K."/>
            <person name="Andreopoulos B."/>
            <person name="Lipzen A."/>
            <person name="Chen C."/>
            <person name="Yanf M."/>
            <person name="Daum C."/>
            <person name="Ng V."/>
            <person name="Clum A."/>
            <person name="Ohm R."/>
            <person name="Martin F."/>
            <person name="Silar P."/>
            <person name="Natvig D."/>
            <person name="Lalanne C."/>
            <person name="Gautier V."/>
            <person name="Ament-Velasquez S.L."/>
            <person name="Kruys A."/>
            <person name="Hutchinson M.I."/>
            <person name="Powell A.J."/>
            <person name="Barry K."/>
            <person name="Miller A.N."/>
            <person name="Grigoriev I.V."/>
            <person name="Debuchy R."/>
            <person name="Gladieux P."/>
            <person name="Thoren M.H."/>
            <person name="Johannesson H."/>
        </authorList>
    </citation>
    <scope>NUCLEOTIDE SEQUENCE</scope>
    <source>
        <strain evidence="6">CBS 892.96</strain>
    </source>
</reference>
<evidence type="ECO:0000256" key="3">
    <source>
        <dbReference type="ARBA" id="ARBA00022989"/>
    </source>
</evidence>
<comment type="subcellular location">
    <subcellularLocation>
        <location evidence="1">Membrane</location>
        <topology evidence="1">Multi-pass membrane protein</topology>
    </subcellularLocation>
</comment>
<keyword evidence="3 5" id="KW-1133">Transmembrane helix</keyword>
<feature type="transmembrane region" description="Helical" evidence="5">
    <location>
        <begin position="22"/>
        <end position="44"/>
    </location>
</feature>
<evidence type="ECO:0000256" key="5">
    <source>
        <dbReference type="SAM" id="Phobius"/>
    </source>
</evidence>
<evidence type="ECO:0000313" key="6">
    <source>
        <dbReference type="EMBL" id="KAK4181544.1"/>
    </source>
</evidence>
<dbReference type="GO" id="GO:0005886">
    <property type="term" value="C:plasma membrane"/>
    <property type="evidence" value="ECO:0007669"/>
    <property type="project" value="TreeGrafter"/>
</dbReference>
<dbReference type="PANTHER" id="PTHR23112">
    <property type="entry name" value="G PROTEIN-COUPLED RECEPTOR 157-RELATED"/>
    <property type="match status" value="1"/>
</dbReference>
<dbReference type="Proteomes" id="UP001302321">
    <property type="component" value="Unassembled WGS sequence"/>
</dbReference>
<keyword evidence="7" id="KW-1185">Reference proteome</keyword>
<dbReference type="CDD" id="cd00637">
    <property type="entry name" value="7tm_classA_rhodopsin-like"/>
    <property type="match status" value="1"/>
</dbReference>
<comment type="caution">
    <text evidence="6">The sequence shown here is derived from an EMBL/GenBank/DDBJ whole genome shotgun (WGS) entry which is preliminary data.</text>
</comment>
<dbReference type="GO" id="GO:0007189">
    <property type="term" value="P:adenylate cyclase-activating G protein-coupled receptor signaling pathway"/>
    <property type="evidence" value="ECO:0007669"/>
    <property type="project" value="TreeGrafter"/>
</dbReference>
<keyword evidence="2 5" id="KW-0812">Transmembrane</keyword>
<dbReference type="Pfam" id="PF00001">
    <property type="entry name" value="7tm_1"/>
    <property type="match status" value="1"/>
</dbReference>